<evidence type="ECO:0000313" key="2">
    <source>
        <dbReference type="Proteomes" id="UP001172101"/>
    </source>
</evidence>
<dbReference type="EMBL" id="JAUIRO010000003">
    <property type="protein sequence ID" value="KAK0721739.1"/>
    <property type="molecule type" value="Genomic_DNA"/>
</dbReference>
<name>A0AA40ATP8_9PEZI</name>
<dbReference type="AlphaFoldDB" id="A0AA40ATP8"/>
<evidence type="ECO:0000313" key="1">
    <source>
        <dbReference type="EMBL" id="KAK0721739.1"/>
    </source>
</evidence>
<comment type="caution">
    <text evidence="1">The sequence shown here is derived from an EMBL/GenBank/DDBJ whole genome shotgun (WGS) entry which is preliminary data.</text>
</comment>
<proteinExistence type="predicted"/>
<keyword evidence="2" id="KW-1185">Reference proteome</keyword>
<sequence>MGLAALANPLLADYQVHNTNIFSIVDNFEFKRNGQTTYVDAAEADYSVIGWHSRDDDDPMTSAAQLADSDVPSHGDRMAACNMRLLGYDPDSNPNVQPG</sequence>
<dbReference type="Proteomes" id="UP001172101">
    <property type="component" value="Unassembled WGS sequence"/>
</dbReference>
<reference evidence="1" key="1">
    <citation type="submission" date="2023-06" db="EMBL/GenBank/DDBJ databases">
        <title>Genome-scale phylogeny and comparative genomics of the fungal order Sordariales.</title>
        <authorList>
            <consortium name="Lawrence Berkeley National Laboratory"/>
            <person name="Hensen N."/>
            <person name="Bonometti L."/>
            <person name="Westerberg I."/>
            <person name="Brannstrom I.O."/>
            <person name="Guillou S."/>
            <person name="Cros-Aarteil S."/>
            <person name="Calhoun S."/>
            <person name="Haridas S."/>
            <person name="Kuo A."/>
            <person name="Mondo S."/>
            <person name="Pangilinan J."/>
            <person name="Riley R."/>
            <person name="LaButti K."/>
            <person name="Andreopoulos B."/>
            <person name="Lipzen A."/>
            <person name="Chen C."/>
            <person name="Yanf M."/>
            <person name="Daum C."/>
            <person name="Ng V."/>
            <person name="Clum A."/>
            <person name="Steindorff A."/>
            <person name="Ohm R."/>
            <person name="Martin F."/>
            <person name="Silar P."/>
            <person name="Natvig D."/>
            <person name="Lalanne C."/>
            <person name="Gautier V."/>
            <person name="Ament-velasquez S.L."/>
            <person name="Kruys A."/>
            <person name="Hutchinson M.I."/>
            <person name="Powell A.J."/>
            <person name="Barry K."/>
            <person name="Miller A.N."/>
            <person name="Grigoriev I.V."/>
            <person name="Debuchy R."/>
            <person name="Gladieux P."/>
            <person name="Thoren M.H."/>
            <person name="Johannesson H."/>
        </authorList>
    </citation>
    <scope>NUCLEOTIDE SEQUENCE</scope>
    <source>
        <strain evidence="1">SMH2392-1A</strain>
    </source>
</reference>
<dbReference type="GeneID" id="85324791"/>
<dbReference type="RefSeq" id="XP_060297663.1">
    <property type="nucleotide sequence ID" value="XM_060441521.1"/>
</dbReference>
<organism evidence="1 2">
    <name type="scientific">Lasiosphaeria miniovina</name>
    <dbReference type="NCBI Taxonomy" id="1954250"/>
    <lineage>
        <taxon>Eukaryota</taxon>
        <taxon>Fungi</taxon>
        <taxon>Dikarya</taxon>
        <taxon>Ascomycota</taxon>
        <taxon>Pezizomycotina</taxon>
        <taxon>Sordariomycetes</taxon>
        <taxon>Sordariomycetidae</taxon>
        <taxon>Sordariales</taxon>
        <taxon>Lasiosphaeriaceae</taxon>
        <taxon>Lasiosphaeria</taxon>
    </lineage>
</organism>
<protein>
    <submittedName>
        <fullName evidence="1">Uncharacterized protein</fullName>
    </submittedName>
</protein>
<gene>
    <name evidence="1" type="ORF">B0T26DRAFT_700168</name>
</gene>
<accession>A0AA40ATP8</accession>